<organism evidence="2 3">
    <name type="scientific">Phycomyces blakesleeanus</name>
    <dbReference type="NCBI Taxonomy" id="4837"/>
    <lineage>
        <taxon>Eukaryota</taxon>
        <taxon>Fungi</taxon>
        <taxon>Fungi incertae sedis</taxon>
        <taxon>Mucoromycota</taxon>
        <taxon>Mucoromycotina</taxon>
        <taxon>Mucoromycetes</taxon>
        <taxon>Mucorales</taxon>
        <taxon>Phycomycetaceae</taxon>
        <taxon>Phycomyces</taxon>
    </lineage>
</organism>
<comment type="caution">
    <text evidence="2">The sequence shown here is derived from an EMBL/GenBank/DDBJ whole genome shotgun (WGS) entry which is preliminary data.</text>
</comment>
<keyword evidence="3" id="KW-1185">Reference proteome</keyword>
<proteinExistence type="predicted"/>
<keyword evidence="1" id="KW-0812">Transmembrane</keyword>
<evidence type="ECO:0000256" key="1">
    <source>
        <dbReference type="SAM" id="Phobius"/>
    </source>
</evidence>
<feature type="transmembrane region" description="Helical" evidence="1">
    <location>
        <begin position="36"/>
        <end position="64"/>
    </location>
</feature>
<gene>
    <name evidence="2" type="ORF">J3Q64DRAFT_1765628</name>
</gene>
<dbReference type="Proteomes" id="UP001448207">
    <property type="component" value="Unassembled WGS sequence"/>
</dbReference>
<protein>
    <submittedName>
        <fullName evidence="2">Uncharacterized protein</fullName>
    </submittedName>
</protein>
<name>A0ABR3ANK1_PHYBL</name>
<sequence>MLYMFNSFLVNGCLWLYSPLSHYSLSDIKVPMRFYFYYYLLVSFLFFFCTRFRPGCFFILLLFLQ</sequence>
<dbReference type="EMBL" id="JBCLYO010000024">
    <property type="protein sequence ID" value="KAL0078676.1"/>
    <property type="molecule type" value="Genomic_DNA"/>
</dbReference>
<keyword evidence="1" id="KW-1133">Transmembrane helix</keyword>
<reference evidence="2 3" key="1">
    <citation type="submission" date="2024-04" db="EMBL/GenBank/DDBJ databases">
        <title>Symmetric and asymmetric DNA N6-adenine methylation regulates different biological responses in Mucorales.</title>
        <authorList>
            <consortium name="Lawrence Berkeley National Laboratory"/>
            <person name="Lax C."/>
            <person name="Mondo S.J."/>
            <person name="Osorio-Concepcion M."/>
            <person name="Muszewska A."/>
            <person name="Corrochano-Luque M."/>
            <person name="Gutierrez G."/>
            <person name="Riley R."/>
            <person name="Lipzen A."/>
            <person name="Guo J."/>
            <person name="Hundley H."/>
            <person name="Amirebrahimi M."/>
            <person name="Ng V."/>
            <person name="Lorenzo-Gutierrez D."/>
            <person name="Binder U."/>
            <person name="Yang J."/>
            <person name="Song Y."/>
            <person name="Canovas D."/>
            <person name="Navarro E."/>
            <person name="Freitag M."/>
            <person name="Gabaldon T."/>
            <person name="Grigoriev I.V."/>
            <person name="Corrochano L.M."/>
            <person name="Nicolas F.E."/>
            <person name="Garre V."/>
        </authorList>
    </citation>
    <scope>NUCLEOTIDE SEQUENCE [LARGE SCALE GENOMIC DNA]</scope>
    <source>
        <strain evidence="2 3">L51</strain>
    </source>
</reference>
<accession>A0ABR3ANK1</accession>
<evidence type="ECO:0000313" key="2">
    <source>
        <dbReference type="EMBL" id="KAL0078676.1"/>
    </source>
</evidence>
<evidence type="ECO:0000313" key="3">
    <source>
        <dbReference type="Proteomes" id="UP001448207"/>
    </source>
</evidence>
<keyword evidence="1" id="KW-0472">Membrane</keyword>